<evidence type="ECO:0000259" key="4">
    <source>
        <dbReference type="PROSITE" id="PS51898"/>
    </source>
</evidence>
<evidence type="ECO:0000313" key="5">
    <source>
        <dbReference type="EMBL" id="TDY14142.1"/>
    </source>
</evidence>
<dbReference type="InterPro" id="IPR013762">
    <property type="entry name" value="Integrase-like_cat_sf"/>
</dbReference>
<dbReference type="Gene3D" id="1.10.150.130">
    <property type="match status" value="1"/>
</dbReference>
<dbReference type="Proteomes" id="UP000294930">
    <property type="component" value="Unassembled WGS sequence"/>
</dbReference>
<sequence length="445" mass="52935">MSVNSLLLRNVYANVYVSRMKANYSEPKIYTGGISIDTWSKLTRAEQKEALSKDWYVYYSFRHPKTLKLKRQNPIKGGANRFKTKRERITFLKQLQRNLSLMLQAGFSPYEYQPELENNFFGVTNPVEKEKNLKVVRNDVQPIEDGCTTINEAFELGLKLKEQVLAETSYPKFKSKINQFKRWLLDNDFKLSDDVRRITKKNVITYLNYVLTRTSSRNRNNSRTDLNSLFQLWVDNELIKENFILEINTLKSKPKLNKTYTPEVQELLFEYMSEKSPILELYVRFIYYNLLRPIEVCRLRIKDVDVINKRLTYKAKNKLVRTMIIPDALVELLPDLKTKSPEHWLFTPNKIGGFWITSDSERRNYFTKEFKKVKDHFKLGREYGLYSFRHTSITNLYREFRKTMTPFETKSKLMLITGHKTMDALEMYLRDIDAELPEDYSQYLK</sequence>
<evidence type="ECO:0000256" key="1">
    <source>
        <dbReference type="ARBA" id="ARBA00008857"/>
    </source>
</evidence>
<keyword evidence="2" id="KW-0238">DNA-binding</keyword>
<evidence type="ECO:0000256" key="3">
    <source>
        <dbReference type="ARBA" id="ARBA00023172"/>
    </source>
</evidence>
<dbReference type="InterPro" id="IPR050090">
    <property type="entry name" value="Tyrosine_recombinase_XerCD"/>
</dbReference>
<reference evidence="5 6" key="1">
    <citation type="submission" date="2019-03" db="EMBL/GenBank/DDBJ databases">
        <title>Genomic Encyclopedia of Type Strains, Phase III (KMG-III): the genomes of soil and plant-associated and newly described type strains.</title>
        <authorList>
            <person name="Whitman W."/>
        </authorList>
    </citation>
    <scope>NUCLEOTIDE SEQUENCE [LARGE SCALE GENOMIC DNA]</scope>
    <source>
        <strain evidence="5 6">CGMCC 1.10957</strain>
    </source>
</reference>
<feature type="domain" description="Tyr recombinase" evidence="4">
    <location>
        <begin position="255"/>
        <end position="441"/>
    </location>
</feature>
<dbReference type="EMBL" id="SOQZ01000001">
    <property type="protein sequence ID" value="TDY14142.1"/>
    <property type="molecule type" value="Genomic_DNA"/>
</dbReference>
<name>A0ABY2G9P0_9FLAO</name>
<comment type="caution">
    <text evidence="5">The sequence shown here is derived from an EMBL/GenBank/DDBJ whole genome shotgun (WGS) entry which is preliminary data.</text>
</comment>
<organism evidence="5 6">
    <name type="scientific">Meridianimaribacter flavus</name>
    <dbReference type="NCBI Taxonomy" id="571115"/>
    <lineage>
        <taxon>Bacteria</taxon>
        <taxon>Pseudomonadati</taxon>
        <taxon>Bacteroidota</taxon>
        <taxon>Flavobacteriia</taxon>
        <taxon>Flavobacteriales</taxon>
        <taxon>Flavobacteriaceae</taxon>
        <taxon>Meridianimaribacter</taxon>
    </lineage>
</organism>
<accession>A0ABY2G9P0</accession>
<dbReference type="PROSITE" id="PS51898">
    <property type="entry name" value="TYR_RECOMBINASE"/>
    <property type="match status" value="1"/>
</dbReference>
<protein>
    <submittedName>
        <fullName evidence="5">Phage integrase family protein</fullName>
    </submittedName>
</protein>
<dbReference type="PANTHER" id="PTHR30349:SF41">
    <property type="entry name" value="INTEGRASE_RECOMBINASE PROTEIN MJ0367-RELATED"/>
    <property type="match status" value="1"/>
</dbReference>
<dbReference type="InterPro" id="IPR011010">
    <property type="entry name" value="DNA_brk_join_enz"/>
</dbReference>
<keyword evidence="6" id="KW-1185">Reference proteome</keyword>
<dbReference type="CDD" id="cd00397">
    <property type="entry name" value="DNA_BRE_C"/>
    <property type="match status" value="1"/>
</dbReference>
<dbReference type="SUPFAM" id="SSF56349">
    <property type="entry name" value="DNA breaking-rejoining enzymes"/>
    <property type="match status" value="1"/>
</dbReference>
<keyword evidence="3" id="KW-0233">DNA recombination</keyword>
<gene>
    <name evidence="5" type="ORF">A8975_0744</name>
</gene>
<dbReference type="InterPro" id="IPR002104">
    <property type="entry name" value="Integrase_catalytic"/>
</dbReference>
<dbReference type="Pfam" id="PF00589">
    <property type="entry name" value="Phage_integrase"/>
    <property type="match status" value="1"/>
</dbReference>
<dbReference type="PANTHER" id="PTHR30349">
    <property type="entry name" value="PHAGE INTEGRASE-RELATED"/>
    <property type="match status" value="1"/>
</dbReference>
<evidence type="ECO:0000313" key="6">
    <source>
        <dbReference type="Proteomes" id="UP000294930"/>
    </source>
</evidence>
<evidence type="ECO:0000256" key="2">
    <source>
        <dbReference type="ARBA" id="ARBA00023125"/>
    </source>
</evidence>
<comment type="similarity">
    <text evidence="1">Belongs to the 'phage' integrase family.</text>
</comment>
<dbReference type="Gene3D" id="1.10.443.10">
    <property type="entry name" value="Intergrase catalytic core"/>
    <property type="match status" value="1"/>
</dbReference>
<proteinExistence type="inferred from homology"/>
<dbReference type="InterPro" id="IPR010998">
    <property type="entry name" value="Integrase_recombinase_N"/>
</dbReference>